<feature type="transmembrane region" description="Helical" evidence="2">
    <location>
        <begin position="33"/>
        <end position="54"/>
    </location>
</feature>
<dbReference type="eggNOG" id="ENOG502RQIT">
    <property type="taxonomic scope" value="Eukaryota"/>
</dbReference>
<evidence type="ECO:0000313" key="3">
    <source>
        <dbReference type="EMBL" id="CCE86699.1"/>
    </source>
</evidence>
<keyword evidence="2" id="KW-0472">Membrane</keyword>
<dbReference type="AlphaFoldDB" id="G8Y1J6"/>
<feature type="compositionally biased region" description="Polar residues" evidence="1">
    <location>
        <begin position="253"/>
        <end position="262"/>
    </location>
</feature>
<reference evidence="3 4" key="1">
    <citation type="journal article" date="2012" name="G3 (Bethesda)">
        <title>Pichia sorbitophila, an interspecies yeast hybrid reveals early steps of genome resolution following polyploidization.</title>
        <authorList>
            <person name="Leh Louis V."/>
            <person name="Despons L."/>
            <person name="Friedrich A."/>
            <person name="Martin T."/>
            <person name="Durrens P."/>
            <person name="Casaregola S."/>
            <person name="Neuveglise C."/>
            <person name="Fairhead C."/>
            <person name="Marck C."/>
            <person name="Cruz J.A."/>
            <person name="Straub M.L."/>
            <person name="Kugler V."/>
            <person name="Sacerdot C."/>
            <person name="Uzunov Z."/>
            <person name="Thierry A."/>
            <person name="Weiss S."/>
            <person name="Bleykasten C."/>
            <person name="De Montigny J."/>
            <person name="Jacques N."/>
            <person name="Jung P."/>
            <person name="Lemaire M."/>
            <person name="Mallet S."/>
            <person name="Morel G."/>
            <person name="Richard G.F."/>
            <person name="Sarkar A."/>
            <person name="Savel G."/>
            <person name="Schacherer J."/>
            <person name="Seret M.L."/>
            <person name="Talla E."/>
            <person name="Samson G."/>
            <person name="Jubin C."/>
            <person name="Poulain J."/>
            <person name="Vacherie B."/>
            <person name="Barbe V."/>
            <person name="Pelletier E."/>
            <person name="Sherman D.J."/>
            <person name="Westhof E."/>
            <person name="Weissenbach J."/>
            <person name="Baret P.V."/>
            <person name="Wincker P."/>
            <person name="Gaillardin C."/>
            <person name="Dujon B."/>
            <person name="Souciet J.L."/>
        </authorList>
    </citation>
    <scope>NUCLEOTIDE SEQUENCE [LARGE SCALE GENOMIC DNA]</scope>
    <source>
        <strain evidence="4">ATCC MYA-4447 / BCRC 22081 / CBS 7064 / NBRC 10061 / NRRL Y-12695</strain>
    </source>
</reference>
<feature type="region of interest" description="Disordered" evidence="1">
    <location>
        <begin position="1"/>
        <end position="21"/>
    </location>
</feature>
<evidence type="ECO:0000256" key="1">
    <source>
        <dbReference type="SAM" id="MobiDB-lite"/>
    </source>
</evidence>
<feature type="region of interest" description="Disordered" evidence="1">
    <location>
        <begin position="189"/>
        <end position="291"/>
    </location>
</feature>
<feature type="compositionally biased region" description="Basic and acidic residues" evidence="1">
    <location>
        <begin position="189"/>
        <end position="223"/>
    </location>
</feature>
<dbReference type="HOGENOM" id="CLU_970144_0_0_1"/>
<gene>
    <name evidence="3" type="primary">Piso0_005204</name>
    <name evidence="3" type="ORF">GNLVRS01_PISO0N10045g</name>
</gene>
<dbReference type="Proteomes" id="UP000005222">
    <property type="component" value="Chromosome N"/>
</dbReference>
<proteinExistence type="predicted"/>
<keyword evidence="2" id="KW-1133">Transmembrane helix</keyword>
<evidence type="ECO:0000256" key="2">
    <source>
        <dbReference type="SAM" id="Phobius"/>
    </source>
</evidence>
<keyword evidence="2" id="KW-0812">Transmembrane</keyword>
<feature type="transmembrane region" description="Helical" evidence="2">
    <location>
        <begin position="75"/>
        <end position="96"/>
    </location>
</feature>
<dbReference type="InParanoid" id="G8Y1J6"/>
<protein>
    <submittedName>
        <fullName evidence="3">Piso0_005204 protein</fullName>
    </submittedName>
</protein>
<dbReference type="EMBL" id="FO082046">
    <property type="protein sequence ID" value="CCE86699.1"/>
    <property type="molecule type" value="Genomic_DNA"/>
</dbReference>
<evidence type="ECO:0000313" key="4">
    <source>
        <dbReference type="Proteomes" id="UP000005222"/>
    </source>
</evidence>
<accession>G8Y1J6</accession>
<name>G8Y1J6_PICSO</name>
<sequence>MTGPDKTKNTATRQFPSSKNGDSNVRKFLLNNVSILLSTVLSLVANWLVFNIIAIFRIRNITETIYLQALKGHYVILEVGLFLNVCLYGIVCAVTGTKFKHDESVDTHNLDNRGILKYKAIHESFWSTDSLTYSNAETACSGKSSFSPVSKTFEIRKQQLKEADTFAEVSDAKENPAVDASVAREAEKHCKKEYKAKAEKEQKQEQKQEHNEPAANHHTDNTKVETASLDELDQPRRHFSFHRRYKRPADSESVYSRASNEQEGTENEESKEGVHHSRKRLSLRPSSGVFR</sequence>
<organism evidence="3 4">
    <name type="scientific">Pichia sorbitophila (strain ATCC MYA-4447 / BCRC 22081 / CBS 7064 / NBRC 10061 / NRRL Y-12695)</name>
    <name type="common">Hybrid yeast</name>
    <dbReference type="NCBI Taxonomy" id="559304"/>
    <lineage>
        <taxon>Eukaryota</taxon>
        <taxon>Fungi</taxon>
        <taxon>Dikarya</taxon>
        <taxon>Ascomycota</taxon>
        <taxon>Saccharomycotina</taxon>
        <taxon>Pichiomycetes</taxon>
        <taxon>Debaryomycetaceae</taxon>
        <taxon>Millerozyma</taxon>
    </lineage>
</organism>
<feature type="compositionally biased region" description="Polar residues" evidence="1">
    <location>
        <begin position="9"/>
        <end position="21"/>
    </location>
</feature>
<keyword evidence="4" id="KW-1185">Reference proteome</keyword>
<feature type="compositionally biased region" description="Basic residues" evidence="1">
    <location>
        <begin position="237"/>
        <end position="246"/>
    </location>
</feature>